<reference evidence="1 2" key="1">
    <citation type="submission" date="2021-08" db="EMBL/GenBank/DDBJ databases">
        <title>The highly contiguous genome resource for Trichoderma semiorbis FJ059, a fungal antagonistic to plant pathogens.</title>
        <authorList>
            <person name="Liu T."/>
        </authorList>
    </citation>
    <scope>NUCLEOTIDE SEQUENCE [LARGE SCALE GENOMIC DNA]</scope>
    <source>
        <strain evidence="1 2">FJ059</strain>
    </source>
</reference>
<proteinExistence type="predicted"/>
<name>A0A9P8HBS6_9HYPO</name>
<evidence type="ECO:0000313" key="2">
    <source>
        <dbReference type="Proteomes" id="UP000826573"/>
    </source>
</evidence>
<dbReference type="AlphaFoldDB" id="A0A9P8HBS6"/>
<accession>A0A9P8HBS6</accession>
<gene>
    <name evidence="1" type="ORF">TsFJ059_007641</name>
</gene>
<dbReference type="Proteomes" id="UP000826573">
    <property type="component" value="Unassembled WGS sequence"/>
</dbReference>
<sequence>MAAITASKDQIALNLENGIVDAALLVNLAPIIRPCSSASFIAPLDQEGSASRRAECRLGDVTDDRILWLMSPTIKRILYAHVPARSEL</sequence>
<keyword evidence="2" id="KW-1185">Reference proteome</keyword>
<dbReference type="EMBL" id="JAIMJC010000005">
    <property type="protein sequence ID" value="KAH0525250.1"/>
    <property type="molecule type" value="Genomic_DNA"/>
</dbReference>
<evidence type="ECO:0000313" key="1">
    <source>
        <dbReference type="EMBL" id="KAH0525250.1"/>
    </source>
</evidence>
<comment type="caution">
    <text evidence="1">The sequence shown here is derived from an EMBL/GenBank/DDBJ whole genome shotgun (WGS) entry which is preliminary data.</text>
</comment>
<protein>
    <submittedName>
        <fullName evidence="1">Uncharacterized protein</fullName>
    </submittedName>
</protein>
<organism evidence="1 2">
    <name type="scientific">Trichoderma semiorbis</name>
    <dbReference type="NCBI Taxonomy" id="1491008"/>
    <lineage>
        <taxon>Eukaryota</taxon>
        <taxon>Fungi</taxon>
        <taxon>Dikarya</taxon>
        <taxon>Ascomycota</taxon>
        <taxon>Pezizomycotina</taxon>
        <taxon>Sordariomycetes</taxon>
        <taxon>Hypocreomycetidae</taxon>
        <taxon>Hypocreales</taxon>
        <taxon>Hypocreaceae</taxon>
        <taxon>Trichoderma</taxon>
    </lineage>
</organism>